<comment type="subcellular location">
    <subcellularLocation>
        <location evidence="1">Membrane</location>
    </subcellularLocation>
</comment>
<accession>U5G0S7</accession>
<dbReference type="SMART" id="SM00271">
    <property type="entry name" value="DnaJ"/>
    <property type="match status" value="1"/>
</dbReference>
<evidence type="ECO:0000259" key="6">
    <source>
        <dbReference type="PROSITE" id="PS50076"/>
    </source>
</evidence>
<name>U5G0S7_POPTR</name>
<keyword evidence="3" id="KW-0472">Membrane</keyword>
<dbReference type="GO" id="GO:0009737">
    <property type="term" value="P:response to abscisic acid"/>
    <property type="evidence" value="ECO:0000318"/>
    <property type="project" value="GO_Central"/>
</dbReference>
<keyword evidence="8" id="KW-1185">Reference proteome</keyword>
<protein>
    <recommendedName>
        <fullName evidence="6">J domain-containing protein</fullName>
    </recommendedName>
</protein>
<dbReference type="Gramene" id="Potri.010G036200.8.v4.1">
    <property type="protein sequence ID" value="Potri.010G036200.8.v4.1"/>
    <property type="gene ID" value="Potri.010G036200.v4.1"/>
</dbReference>
<dbReference type="AlphaFoldDB" id="U5G0S7"/>
<keyword evidence="2" id="KW-0175">Coiled coil</keyword>
<dbReference type="CDD" id="cd06257">
    <property type="entry name" value="DnaJ"/>
    <property type="match status" value="1"/>
</dbReference>
<organism evidence="7 8">
    <name type="scientific">Populus trichocarpa</name>
    <name type="common">Western balsam poplar</name>
    <name type="synonym">Populus balsamifera subsp. trichocarpa</name>
    <dbReference type="NCBI Taxonomy" id="3694"/>
    <lineage>
        <taxon>Eukaryota</taxon>
        <taxon>Viridiplantae</taxon>
        <taxon>Streptophyta</taxon>
        <taxon>Embryophyta</taxon>
        <taxon>Tracheophyta</taxon>
        <taxon>Spermatophyta</taxon>
        <taxon>Magnoliopsida</taxon>
        <taxon>eudicotyledons</taxon>
        <taxon>Gunneridae</taxon>
        <taxon>Pentapetalae</taxon>
        <taxon>rosids</taxon>
        <taxon>fabids</taxon>
        <taxon>Malpighiales</taxon>
        <taxon>Salicaceae</taxon>
        <taxon>Saliceae</taxon>
        <taxon>Populus</taxon>
    </lineage>
</organism>
<reference evidence="7 8" key="1">
    <citation type="journal article" date="2006" name="Science">
        <title>The genome of black cottonwood, Populus trichocarpa (Torr. &amp; Gray).</title>
        <authorList>
            <person name="Tuskan G.A."/>
            <person name="Difazio S."/>
            <person name="Jansson S."/>
            <person name="Bohlmann J."/>
            <person name="Grigoriev I."/>
            <person name="Hellsten U."/>
            <person name="Putnam N."/>
            <person name="Ralph S."/>
            <person name="Rombauts S."/>
            <person name="Salamov A."/>
            <person name="Schein J."/>
            <person name="Sterck L."/>
            <person name="Aerts A."/>
            <person name="Bhalerao R.R."/>
            <person name="Bhalerao R.P."/>
            <person name="Blaudez D."/>
            <person name="Boerjan W."/>
            <person name="Brun A."/>
            <person name="Brunner A."/>
            <person name="Busov V."/>
            <person name="Campbell M."/>
            <person name="Carlson J."/>
            <person name="Chalot M."/>
            <person name="Chapman J."/>
            <person name="Chen G.L."/>
            <person name="Cooper D."/>
            <person name="Coutinho P.M."/>
            <person name="Couturier J."/>
            <person name="Covert S."/>
            <person name="Cronk Q."/>
            <person name="Cunningham R."/>
            <person name="Davis J."/>
            <person name="Degroeve S."/>
            <person name="Dejardin A."/>
            <person name="Depamphilis C."/>
            <person name="Detter J."/>
            <person name="Dirks B."/>
            <person name="Dubchak I."/>
            <person name="Duplessis S."/>
            <person name="Ehlting J."/>
            <person name="Ellis B."/>
            <person name="Gendler K."/>
            <person name="Goodstein D."/>
            <person name="Gribskov M."/>
            <person name="Grimwood J."/>
            <person name="Groover A."/>
            <person name="Gunter L."/>
            <person name="Hamberger B."/>
            <person name="Heinze B."/>
            <person name="Helariutta Y."/>
            <person name="Henrissat B."/>
            <person name="Holligan D."/>
            <person name="Holt R."/>
            <person name="Huang W."/>
            <person name="Islam-Faridi N."/>
            <person name="Jones S."/>
            <person name="Jones-Rhoades M."/>
            <person name="Jorgensen R."/>
            <person name="Joshi C."/>
            <person name="Kangasjarvi J."/>
            <person name="Karlsson J."/>
            <person name="Kelleher C."/>
            <person name="Kirkpatrick R."/>
            <person name="Kirst M."/>
            <person name="Kohler A."/>
            <person name="Kalluri U."/>
            <person name="Larimer F."/>
            <person name="Leebens-Mack J."/>
            <person name="Leple J.C."/>
            <person name="Locascio P."/>
            <person name="Lou Y."/>
            <person name="Lucas S."/>
            <person name="Martin F."/>
            <person name="Montanini B."/>
            <person name="Napoli C."/>
            <person name="Nelson D.R."/>
            <person name="Nelson C."/>
            <person name="Nieminen K."/>
            <person name="Nilsson O."/>
            <person name="Pereda V."/>
            <person name="Peter G."/>
            <person name="Philippe R."/>
            <person name="Pilate G."/>
            <person name="Poliakov A."/>
            <person name="Razumovskaya J."/>
            <person name="Richardson P."/>
            <person name="Rinaldi C."/>
            <person name="Ritland K."/>
            <person name="Rouze P."/>
            <person name="Ryaboy D."/>
            <person name="Schmutz J."/>
            <person name="Schrader J."/>
            <person name="Segerman B."/>
            <person name="Shin H."/>
            <person name="Siddiqui A."/>
            <person name="Sterky F."/>
            <person name="Terry A."/>
            <person name="Tsai C.J."/>
            <person name="Uberbacher E."/>
            <person name="Unneberg P."/>
            <person name="Vahala J."/>
            <person name="Wall K."/>
            <person name="Wessler S."/>
            <person name="Yang G."/>
            <person name="Yin T."/>
            <person name="Douglas C."/>
            <person name="Marra M."/>
            <person name="Sandberg G."/>
            <person name="Van de Peer Y."/>
            <person name="Rokhsar D."/>
        </authorList>
    </citation>
    <scope>NUCLEOTIDE SEQUENCE [LARGE SCALE GENOMIC DNA]</scope>
    <source>
        <strain evidence="8">cv. Nisqually</strain>
        <strain evidence="7">Nisqually-1</strain>
    </source>
</reference>
<dbReference type="GO" id="GO:0016020">
    <property type="term" value="C:membrane"/>
    <property type="evidence" value="ECO:0007669"/>
    <property type="project" value="UniProtKB-SubCell"/>
</dbReference>
<feature type="domain" description="J" evidence="6">
    <location>
        <begin position="18"/>
        <end position="83"/>
    </location>
</feature>
<evidence type="ECO:0000256" key="5">
    <source>
        <dbReference type="SAM" id="MobiDB-lite"/>
    </source>
</evidence>
<dbReference type="EMBL" id="CM009299">
    <property type="protein sequence ID" value="PNT14528.1"/>
    <property type="molecule type" value="Genomic_DNA"/>
</dbReference>
<dbReference type="FunFam" id="1.10.287.110:FF:000097">
    <property type="entry name" value="Chaperone protein dnaJ 16"/>
    <property type="match status" value="1"/>
</dbReference>
<feature type="compositionally biased region" description="Basic and acidic residues" evidence="5">
    <location>
        <begin position="1"/>
        <end position="20"/>
    </location>
</feature>
<dbReference type="eggNOG" id="KOG0713">
    <property type="taxonomic scope" value="Eukaryota"/>
</dbReference>
<dbReference type="KEGG" id="pop:18102365"/>
<dbReference type="PANTHER" id="PTHR44272">
    <property type="entry name" value="DNAJ DOMAIN (PROKARYOTIC HEAT SHOCK PROTEIN)"/>
    <property type="match status" value="1"/>
</dbReference>
<dbReference type="STRING" id="3694.U5G0S7"/>
<gene>
    <name evidence="7" type="ORF">POPTR_010G036200</name>
</gene>
<dbReference type="OrthoDB" id="10250354at2759"/>
<dbReference type="InterPro" id="IPR052812">
    <property type="entry name" value="Plant_DnaJ_domain"/>
</dbReference>
<feature type="compositionally biased region" description="Basic and acidic residues" evidence="5">
    <location>
        <begin position="370"/>
        <end position="388"/>
    </location>
</feature>
<evidence type="ECO:0000313" key="7">
    <source>
        <dbReference type="EMBL" id="PNT14528.1"/>
    </source>
</evidence>
<reference evidence="7" key="2">
    <citation type="submission" date="2017-07" db="EMBL/GenBank/DDBJ databases">
        <title>WGS assembly of Populus trichocarpa.</title>
        <authorList>
            <person name="Tuskan G."/>
            <person name="Difazio S."/>
            <person name="Jansson S."/>
            <person name="Bohlmann J."/>
            <person name="Grigoriev I."/>
            <person name="Hellsten U."/>
            <person name="Putnam N."/>
            <person name="Ralph S."/>
            <person name="Rombauts S."/>
            <person name="Salamov A."/>
            <person name="Schein J."/>
            <person name="Sterck L."/>
            <person name="Aerts A."/>
            <person name="Bhalerao R."/>
            <person name="Bhalerao R."/>
            <person name="Blaudez D."/>
            <person name="Boerjan W."/>
            <person name="Brun A."/>
            <person name="Brunner A."/>
            <person name="Busov V."/>
            <person name="Campbell M."/>
            <person name="Carlson J."/>
            <person name="Chalot M."/>
            <person name="Chapman J."/>
            <person name="Chen G."/>
            <person name="Cooper D."/>
            <person name="Coutinho P."/>
            <person name="Couturier J."/>
            <person name="Covert S."/>
            <person name="Cronk Q."/>
            <person name="Cunningham R."/>
            <person name="Davis J."/>
            <person name="Degroeve S."/>
            <person name="Dejardin A."/>
            <person name="Depamphilis C."/>
            <person name="Detter J."/>
            <person name="Dirks B."/>
            <person name="Dubchak I."/>
            <person name="Duplessis S."/>
            <person name="Ehlting J."/>
            <person name="Ellis B."/>
            <person name="Gendler K."/>
            <person name="Goodstein D."/>
            <person name="Gribskov M."/>
            <person name="Grimwood J."/>
            <person name="Groover A."/>
            <person name="Gunter L."/>
            <person name="Hamberger B."/>
            <person name="Heinze B."/>
            <person name="Helariutta Y."/>
            <person name="Henrissat B."/>
            <person name="Holligan D."/>
            <person name="Holt R."/>
            <person name="Huang W."/>
            <person name="Islam-Faridi N."/>
            <person name="Jones S."/>
            <person name="Jones-Rhoades M."/>
            <person name="Jorgensen R."/>
            <person name="Joshi C."/>
            <person name="Kangasjarvi J."/>
            <person name="Karlsson J."/>
            <person name="Kelleher C."/>
            <person name="Kirkpatrick R."/>
            <person name="Kirst M."/>
            <person name="Kohler A."/>
            <person name="Kalluri U."/>
            <person name="Larimer F."/>
            <person name="Leebens-Mack J."/>
            <person name="Leple J."/>
            <person name="Locascio P."/>
            <person name="Lou Y."/>
            <person name="Lucas S."/>
            <person name="Martin F."/>
            <person name="Montanini B."/>
            <person name="Napoli C."/>
            <person name="Nelson D."/>
            <person name="Nelson C."/>
            <person name="Nieminen K."/>
            <person name="Nilsson O."/>
            <person name="Pereda V."/>
            <person name="Peter G."/>
            <person name="Philippe R."/>
            <person name="Pilate G."/>
            <person name="Poliakov A."/>
            <person name="Razumovskaya J."/>
            <person name="Richardson P."/>
            <person name="Rinaldi C."/>
            <person name="Ritland K."/>
            <person name="Rouze P."/>
            <person name="Ryaboy D."/>
            <person name="Schmutz J."/>
            <person name="Schrader J."/>
            <person name="Segerman B."/>
            <person name="Shin H."/>
            <person name="Siddiqui A."/>
            <person name="Sterky F."/>
            <person name="Terry A."/>
            <person name="Tsai C."/>
            <person name="Uberbacher E."/>
            <person name="Unneberg P."/>
            <person name="Vahala J."/>
            <person name="Wall K."/>
            <person name="Wessler S."/>
            <person name="Yang G."/>
            <person name="Yin T."/>
            <person name="Douglas C."/>
            <person name="Marra M."/>
            <person name="Sandberg G."/>
            <person name="Van De Peer Y."/>
            <person name="Rokhsar D."/>
        </authorList>
    </citation>
    <scope>NUCLEOTIDE SEQUENCE</scope>
    <source>
        <strain evidence="7">Nisqually-1</strain>
    </source>
</reference>
<dbReference type="PANTHER" id="PTHR44272:SF2">
    <property type="entry name" value="CHAPERONE PROTEIN DNAJ 16"/>
    <property type="match status" value="1"/>
</dbReference>
<dbReference type="PROSITE" id="PS00636">
    <property type="entry name" value="DNAJ_1"/>
    <property type="match status" value="1"/>
</dbReference>
<dbReference type="Gene3D" id="1.10.287.110">
    <property type="entry name" value="DnaJ domain"/>
    <property type="match status" value="1"/>
</dbReference>
<evidence type="ECO:0000313" key="8">
    <source>
        <dbReference type="Proteomes" id="UP000006729"/>
    </source>
</evidence>
<dbReference type="Pfam" id="PF00226">
    <property type="entry name" value="DnaJ"/>
    <property type="match status" value="1"/>
</dbReference>
<evidence type="ECO:0000256" key="4">
    <source>
        <dbReference type="ARBA" id="ARBA00023186"/>
    </source>
</evidence>
<dbReference type="SUPFAM" id="SSF46565">
    <property type="entry name" value="Chaperone J-domain"/>
    <property type="match status" value="1"/>
</dbReference>
<dbReference type="InParanoid" id="U5G0S7"/>
<feature type="region of interest" description="Disordered" evidence="5">
    <location>
        <begin position="1"/>
        <end position="29"/>
    </location>
</feature>
<dbReference type="PRINTS" id="PR00625">
    <property type="entry name" value="JDOMAIN"/>
</dbReference>
<dbReference type="ExpressionAtlas" id="U5G0S7">
    <property type="expression patterns" value="baseline and differential"/>
</dbReference>
<evidence type="ECO:0000256" key="3">
    <source>
        <dbReference type="ARBA" id="ARBA00023136"/>
    </source>
</evidence>
<evidence type="ECO:0000256" key="2">
    <source>
        <dbReference type="ARBA" id="ARBA00023054"/>
    </source>
</evidence>
<dbReference type="InterPro" id="IPR001623">
    <property type="entry name" value="DnaJ_domain"/>
</dbReference>
<dbReference type="PROSITE" id="PS50076">
    <property type="entry name" value="DNAJ_2"/>
    <property type="match status" value="1"/>
</dbReference>
<dbReference type="Proteomes" id="UP000006729">
    <property type="component" value="Chromosome 10"/>
</dbReference>
<evidence type="ECO:0000256" key="1">
    <source>
        <dbReference type="ARBA" id="ARBA00004370"/>
    </source>
</evidence>
<sequence>MPAHRSKQDEAARQVRRDPYEVLGVSRNSSDQEIKSAYRKMALKYHPDKNANDPEAADIFKEVTFSYNILADPDKRRQYDSAGFEAVESESQELELDLSSLGAVNTMFAALFSKLGVPIKTTISATVLEEALNGVVDIRPLSLGEPISRKVEKQCAHFYSVTITEEEARAGFVCRVQSSDKSKFKLLYFDQEESGGGLSLALQEDSAKTGKVTSAGMYFLCFPVYRLDHTVNSIAAAKDADAAFFKKLDGFQPCEISELKAGTHVFGVYGDNFFKSASYSIEALCAAPFMEEKANLRAVEAEILGKRVEISKFETEYREVLAQFTEMTSRYAQEMQAIDELLRQRNEIHASYTIAPPMKRSSSKSRNKGPFRETKEDAQVRDKKPTRDRSKKKKWFNIHLKVDKRKPC</sequence>
<proteinExistence type="predicted"/>
<dbReference type="SMR" id="U5G0S7"/>
<dbReference type="InterPro" id="IPR018253">
    <property type="entry name" value="DnaJ_domain_CS"/>
</dbReference>
<dbReference type="InterPro" id="IPR036869">
    <property type="entry name" value="J_dom_sf"/>
</dbReference>
<dbReference type="EMBL" id="CM009299">
    <property type="protein sequence ID" value="RQO96203.1"/>
    <property type="molecule type" value="Genomic_DNA"/>
</dbReference>
<dbReference type="FunCoup" id="U5G0S7">
    <property type="interactions" value="1044"/>
</dbReference>
<dbReference type="OMA" id="KHRNEIH"/>
<feature type="region of interest" description="Disordered" evidence="5">
    <location>
        <begin position="352"/>
        <end position="396"/>
    </location>
</feature>
<dbReference type="Gramene" id="Potri.010G036200.9.v4.1">
    <property type="protein sequence ID" value="Potri.010G036200.9.v4.1"/>
    <property type="gene ID" value="Potri.010G036200.v4.1"/>
</dbReference>
<keyword evidence="4" id="KW-0143">Chaperone</keyword>
<dbReference type="EMBL" id="CM009299">
    <property type="protein sequence ID" value="RQO96204.1"/>
    <property type="molecule type" value="Genomic_DNA"/>
</dbReference>